<keyword evidence="2" id="KW-1185">Reference proteome</keyword>
<evidence type="ECO:0000313" key="1">
    <source>
        <dbReference type="Ensembl" id="ENSBJAP00000023309.1"/>
    </source>
</evidence>
<reference evidence="1" key="2">
    <citation type="submission" date="2025-09" db="UniProtKB">
        <authorList>
            <consortium name="Ensembl"/>
        </authorList>
    </citation>
    <scope>IDENTIFICATION</scope>
</reference>
<evidence type="ECO:0000313" key="2">
    <source>
        <dbReference type="Proteomes" id="UP000694555"/>
    </source>
</evidence>
<dbReference type="Proteomes" id="UP000694555">
    <property type="component" value="Unplaced"/>
</dbReference>
<name>A0A8C0HR34_9AVES</name>
<organism evidence="1 2">
    <name type="scientific">Buteo japonicus</name>
    <dbReference type="NCBI Taxonomy" id="224669"/>
    <lineage>
        <taxon>Eukaryota</taxon>
        <taxon>Metazoa</taxon>
        <taxon>Chordata</taxon>
        <taxon>Craniata</taxon>
        <taxon>Vertebrata</taxon>
        <taxon>Euteleostomi</taxon>
        <taxon>Archelosauria</taxon>
        <taxon>Archosauria</taxon>
        <taxon>Dinosauria</taxon>
        <taxon>Saurischia</taxon>
        <taxon>Theropoda</taxon>
        <taxon>Coelurosauria</taxon>
        <taxon>Aves</taxon>
        <taxon>Neognathae</taxon>
        <taxon>Neoaves</taxon>
        <taxon>Telluraves</taxon>
        <taxon>Accipitrimorphae</taxon>
        <taxon>Accipitriformes</taxon>
        <taxon>Accipitridae</taxon>
        <taxon>Accipitrinae</taxon>
        <taxon>Buteo</taxon>
    </lineage>
</organism>
<accession>A0A8C0HR34</accession>
<protein>
    <submittedName>
        <fullName evidence="1">Uncharacterized protein</fullName>
    </submittedName>
</protein>
<dbReference type="AlphaFoldDB" id="A0A8C0HR34"/>
<proteinExistence type="predicted"/>
<reference evidence="1" key="1">
    <citation type="submission" date="2025-08" db="UniProtKB">
        <authorList>
            <consortium name="Ensembl"/>
        </authorList>
    </citation>
    <scope>IDENTIFICATION</scope>
</reference>
<sequence length="102" mass="11726">MHHEIPYSARCPAIEKWHWDPWPTWQSTEYLLLPSRAVFILTMCSSVSWLSPRCCWFLFVCLLSWQHSFRLLLCCQNSPQAGLGKGEVVGQGQLEPTAVEGF</sequence>
<dbReference type="Ensembl" id="ENSBJAT00000023957.1">
    <property type="protein sequence ID" value="ENSBJAP00000023309.1"/>
    <property type="gene ID" value="ENSBJAG00000015093.1"/>
</dbReference>